<dbReference type="Gene3D" id="1.20.1250.20">
    <property type="entry name" value="MFS general substrate transporter like domains"/>
    <property type="match status" value="2"/>
</dbReference>
<dbReference type="OrthoDB" id="3639251at2759"/>
<keyword evidence="10" id="KW-1185">Reference proteome</keyword>
<evidence type="ECO:0000256" key="5">
    <source>
        <dbReference type="ARBA" id="ARBA00023136"/>
    </source>
</evidence>
<feature type="transmembrane region" description="Helical" evidence="7">
    <location>
        <begin position="345"/>
        <end position="364"/>
    </location>
</feature>
<feature type="transmembrane region" description="Helical" evidence="7">
    <location>
        <begin position="279"/>
        <end position="297"/>
    </location>
</feature>
<feature type="transmembrane region" description="Helical" evidence="7">
    <location>
        <begin position="317"/>
        <end position="338"/>
    </location>
</feature>
<dbReference type="GO" id="GO:0022857">
    <property type="term" value="F:transmembrane transporter activity"/>
    <property type="evidence" value="ECO:0007669"/>
    <property type="project" value="InterPro"/>
</dbReference>
<feature type="transmembrane region" description="Helical" evidence="7">
    <location>
        <begin position="370"/>
        <end position="393"/>
    </location>
</feature>
<keyword evidence="4 7" id="KW-1133">Transmembrane helix</keyword>
<feature type="transmembrane region" description="Helical" evidence="7">
    <location>
        <begin position="433"/>
        <end position="456"/>
    </location>
</feature>
<feature type="transmembrane region" description="Helical" evidence="7">
    <location>
        <begin position="49"/>
        <end position="69"/>
    </location>
</feature>
<accession>A0A8H5F6J3</accession>
<feature type="transmembrane region" description="Helical" evidence="7">
    <location>
        <begin position="148"/>
        <end position="166"/>
    </location>
</feature>
<keyword evidence="2" id="KW-0813">Transport</keyword>
<dbReference type="GO" id="GO:0016020">
    <property type="term" value="C:membrane"/>
    <property type="evidence" value="ECO:0007669"/>
    <property type="project" value="UniProtKB-SubCell"/>
</dbReference>
<dbReference type="Proteomes" id="UP000541558">
    <property type="component" value="Unassembled WGS sequence"/>
</dbReference>
<feature type="transmembrane region" description="Helical" evidence="7">
    <location>
        <begin position="211"/>
        <end position="236"/>
    </location>
</feature>
<keyword evidence="5 7" id="KW-0472">Membrane</keyword>
<dbReference type="InterPro" id="IPR011701">
    <property type="entry name" value="MFS"/>
</dbReference>
<evidence type="ECO:0000256" key="1">
    <source>
        <dbReference type="ARBA" id="ARBA00004141"/>
    </source>
</evidence>
<evidence type="ECO:0000256" key="3">
    <source>
        <dbReference type="ARBA" id="ARBA00022692"/>
    </source>
</evidence>
<evidence type="ECO:0000256" key="4">
    <source>
        <dbReference type="ARBA" id="ARBA00022989"/>
    </source>
</evidence>
<dbReference type="PANTHER" id="PTHR43791">
    <property type="entry name" value="PERMEASE-RELATED"/>
    <property type="match status" value="1"/>
</dbReference>
<proteinExistence type="predicted"/>
<dbReference type="Pfam" id="PF07690">
    <property type="entry name" value="MFS_1"/>
    <property type="match status" value="1"/>
</dbReference>
<evidence type="ECO:0000313" key="9">
    <source>
        <dbReference type="EMBL" id="KAF5325589.1"/>
    </source>
</evidence>
<dbReference type="FunFam" id="1.20.1250.20:FF:000018">
    <property type="entry name" value="MFS transporter permease"/>
    <property type="match status" value="1"/>
</dbReference>
<name>A0A8H5F6J3_9AGAR</name>
<dbReference type="InterPro" id="IPR020846">
    <property type="entry name" value="MFS_dom"/>
</dbReference>
<dbReference type="AlphaFoldDB" id="A0A8H5F6J3"/>
<evidence type="ECO:0000256" key="6">
    <source>
        <dbReference type="SAM" id="MobiDB-lite"/>
    </source>
</evidence>
<dbReference type="PROSITE" id="PS50850">
    <property type="entry name" value="MFS"/>
    <property type="match status" value="1"/>
</dbReference>
<evidence type="ECO:0000259" key="8">
    <source>
        <dbReference type="PROSITE" id="PS50850"/>
    </source>
</evidence>
<dbReference type="InterPro" id="IPR036259">
    <property type="entry name" value="MFS_trans_sf"/>
</dbReference>
<organism evidence="9 10">
    <name type="scientific">Ephemerocybe angulata</name>
    <dbReference type="NCBI Taxonomy" id="980116"/>
    <lineage>
        <taxon>Eukaryota</taxon>
        <taxon>Fungi</taxon>
        <taxon>Dikarya</taxon>
        <taxon>Basidiomycota</taxon>
        <taxon>Agaricomycotina</taxon>
        <taxon>Agaricomycetes</taxon>
        <taxon>Agaricomycetidae</taxon>
        <taxon>Agaricales</taxon>
        <taxon>Agaricineae</taxon>
        <taxon>Psathyrellaceae</taxon>
        <taxon>Ephemerocybe</taxon>
    </lineage>
</organism>
<feature type="transmembrane region" description="Helical" evidence="7">
    <location>
        <begin position="178"/>
        <end position="199"/>
    </location>
</feature>
<gene>
    <name evidence="9" type="ORF">D9611_000298</name>
</gene>
<dbReference type="SUPFAM" id="SSF103473">
    <property type="entry name" value="MFS general substrate transporter"/>
    <property type="match status" value="1"/>
</dbReference>
<protein>
    <recommendedName>
        <fullName evidence="8">Major facilitator superfamily (MFS) profile domain-containing protein</fullName>
    </recommendedName>
</protein>
<comment type="caution">
    <text evidence="9">The sequence shown here is derived from an EMBL/GenBank/DDBJ whole genome shotgun (WGS) entry which is preliminary data.</text>
</comment>
<feature type="domain" description="Major facilitator superfamily (MFS) profile" evidence="8">
    <location>
        <begin position="51"/>
        <end position="457"/>
    </location>
</feature>
<feature type="transmembrane region" description="Helical" evidence="7">
    <location>
        <begin position="405"/>
        <end position="427"/>
    </location>
</feature>
<feature type="transmembrane region" description="Helical" evidence="7">
    <location>
        <begin position="89"/>
        <end position="111"/>
    </location>
</feature>
<dbReference type="FunFam" id="1.20.1250.20:FF:000013">
    <property type="entry name" value="MFS general substrate transporter"/>
    <property type="match status" value="1"/>
</dbReference>
<sequence length="484" mass="53692">MSSQAPELPVLEKEKNESTSSVDKVERDSEAAPEVDPAFERRTMWKVDLYVLPVLTFVYSFSLIDRINLGAAYAAGMGKALGLTVGARYSIVTCMYFVPYILLQLPGNLVLRHFGVRNWLTFLTLAWGSVQLGMGFVKSWQGLLATRFMLGVFEAPFFPALLWLLSSWYKRHELQKRIAAFYLLAVTIGGISPLLAYGLSLLEGKHNIAGWRWIFIVEGSITIGTAVLAFLMLPVFPEQNKFLTKEETAFVVKRLNEDRGDVTPDEVTFKKVLHHLSDWTIWAYGFMFTCAAMPNYVQSYFTPLILAGMGYDRKGTLLLSAPPYGPAIPLTMAVAYFSDKYKHRSSFIFGLALMCILGNGLVAWHPNNKVRYLGVFITNAGNSGTIPTVLSYASNNVVGQSKRSVQTALTVALGAIGGILAATCFRAKDAPRYIPGLAATLAAQGILIILLAVLTLRHMYWNKRSREGKLAEPLEGQEGFYYTL</sequence>
<feature type="transmembrane region" description="Helical" evidence="7">
    <location>
        <begin position="118"/>
        <end position="136"/>
    </location>
</feature>
<feature type="compositionally biased region" description="Basic and acidic residues" evidence="6">
    <location>
        <begin position="10"/>
        <end position="29"/>
    </location>
</feature>
<comment type="subcellular location">
    <subcellularLocation>
        <location evidence="1">Membrane</location>
        <topology evidence="1">Multi-pass membrane protein</topology>
    </subcellularLocation>
</comment>
<dbReference type="PANTHER" id="PTHR43791:SF3">
    <property type="entry name" value="MAJOR FACILITATOR SUPERFAMILY (MFS) PROFILE DOMAIN-CONTAINING PROTEIN"/>
    <property type="match status" value="1"/>
</dbReference>
<evidence type="ECO:0000256" key="2">
    <source>
        <dbReference type="ARBA" id="ARBA00022448"/>
    </source>
</evidence>
<evidence type="ECO:0000256" key="7">
    <source>
        <dbReference type="SAM" id="Phobius"/>
    </source>
</evidence>
<feature type="region of interest" description="Disordered" evidence="6">
    <location>
        <begin position="1"/>
        <end position="29"/>
    </location>
</feature>
<keyword evidence="3 7" id="KW-0812">Transmembrane</keyword>
<evidence type="ECO:0000313" key="10">
    <source>
        <dbReference type="Proteomes" id="UP000541558"/>
    </source>
</evidence>
<reference evidence="9 10" key="1">
    <citation type="journal article" date="2020" name="ISME J.">
        <title>Uncovering the hidden diversity of litter-decomposition mechanisms in mushroom-forming fungi.</title>
        <authorList>
            <person name="Floudas D."/>
            <person name="Bentzer J."/>
            <person name="Ahren D."/>
            <person name="Johansson T."/>
            <person name="Persson P."/>
            <person name="Tunlid A."/>
        </authorList>
    </citation>
    <scope>NUCLEOTIDE SEQUENCE [LARGE SCALE GENOMIC DNA]</scope>
    <source>
        <strain evidence="9 10">CBS 175.51</strain>
    </source>
</reference>
<dbReference type="EMBL" id="JAACJK010000163">
    <property type="protein sequence ID" value="KAF5325589.1"/>
    <property type="molecule type" value="Genomic_DNA"/>
</dbReference>